<dbReference type="SUPFAM" id="SSF55961">
    <property type="entry name" value="Bet v1-like"/>
    <property type="match status" value="1"/>
</dbReference>
<sequence>MADFRASVIITEPVDVVFAYFANMSYAPEYMSNVEETEKLTDGPVGVGTKYRELRKVRGKNATAEIEYLAYEKNVAIKRRSNSNGLLVDYDYRFAEIQEGTQVEFEGKVHVKGLMMRLTKRVLVNIIKTEDGDHVQRAKELLESEESSLKINREY</sequence>
<dbReference type="EMBL" id="RZTZ01000005">
    <property type="protein sequence ID" value="RVT61492.1"/>
    <property type="molecule type" value="Genomic_DNA"/>
</dbReference>
<organism evidence="1 2">
    <name type="scientific">Niallia taxi</name>
    <dbReference type="NCBI Taxonomy" id="2499688"/>
    <lineage>
        <taxon>Bacteria</taxon>
        <taxon>Bacillati</taxon>
        <taxon>Bacillota</taxon>
        <taxon>Bacilli</taxon>
        <taxon>Bacillales</taxon>
        <taxon>Bacillaceae</taxon>
        <taxon>Niallia</taxon>
    </lineage>
</organism>
<comment type="caution">
    <text evidence="1">The sequence shown here is derived from an EMBL/GenBank/DDBJ whole genome shotgun (WGS) entry which is preliminary data.</text>
</comment>
<dbReference type="RefSeq" id="WP_127738949.1">
    <property type="nucleotide sequence ID" value="NZ_CP196002.1"/>
</dbReference>
<evidence type="ECO:0000313" key="2">
    <source>
        <dbReference type="Proteomes" id="UP000288024"/>
    </source>
</evidence>
<reference evidence="1 2" key="1">
    <citation type="submission" date="2019-01" db="EMBL/GenBank/DDBJ databases">
        <title>Bacillus sp. M5HDSG1-1, whole genome shotgun sequence.</title>
        <authorList>
            <person name="Tuo L."/>
        </authorList>
    </citation>
    <scope>NUCLEOTIDE SEQUENCE [LARGE SCALE GENOMIC DNA]</scope>
    <source>
        <strain evidence="1 2">M5HDSG1-1</strain>
    </source>
</reference>
<protein>
    <recommendedName>
        <fullName evidence="3">Polyketide cyclase / dehydrase and lipid transport</fullName>
    </recommendedName>
</protein>
<accession>A0A3S3SJP7</accession>
<dbReference type="Gene3D" id="3.30.530.20">
    <property type="match status" value="1"/>
</dbReference>
<dbReference type="InterPro" id="IPR023393">
    <property type="entry name" value="START-like_dom_sf"/>
</dbReference>
<dbReference type="AlphaFoldDB" id="A0A3S3SJP7"/>
<evidence type="ECO:0000313" key="1">
    <source>
        <dbReference type="EMBL" id="RVT61492.1"/>
    </source>
</evidence>
<dbReference type="Proteomes" id="UP000288024">
    <property type="component" value="Unassembled WGS sequence"/>
</dbReference>
<name>A0A3S3SJP7_9BACI</name>
<keyword evidence="2" id="KW-1185">Reference proteome</keyword>
<dbReference type="InterPro" id="IPR019587">
    <property type="entry name" value="Polyketide_cyclase/dehydratase"/>
</dbReference>
<proteinExistence type="predicted"/>
<dbReference type="GeneID" id="87616624"/>
<gene>
    <name evidence="1" type="ORF">EM808_14675</name>
</gene>
<dbReference type="Pfam" id="PF10604">
    <property type="entry name" value="Polyketide_cyc2"/>
    <property type="match status" value="1"/>
</dbReference>
<evidence type="ECO:0008006" key="3">
    <source>
        <dbReference type="Google" id="ProtNLM"/>
    </source>
</evidence>